<proteinExistence type="predicted"/>
<dbReference type="AlphaFoldDB" id="A0A327PDU7"/>
<dbReference type="Proteomes" id="UP000249610">
    <property type="component" value="Unassembled WGS sequence"/>
</dbReference>
<keyword evidence="3" id="KW-1185">Reference proteome</keyword>
<gene>
    <name evidence="2" type="ORF">LV83_02446</name>
</gene>
<name>A0A327PDU7_9BACT</name>
<evidence type="ECO:0000313" key="2">
    <source>
        <dbReference type="EMBL" id="RAI89404.1"/>
    </source>
</evidence>
<reference evidence="2 3" key="1">
    <citation type="submission" date="2018-06" db="EMBL/GenBank/DDBJ databases">
        <title>Genomic Encyclopedia of Archaeal and Bacterial Type Strains, Phase II (KMG-II): from individual species to whole genera.</title>
        <authorList>
            <person name="Goeker M."/>
        </authorList>
    </citation>
    <scope>NUCLEOTIDE SEQUENCE [LARGE SCALE GENOMIC DNA]</scope>
    <source>
        <strain evidence="2 3">DSM 23446</strain>
    </source>
</reference>
<keyword evidence="1" id="KW-0472">Membrane</keyword>
<evidence type="ECO:0000256" key="1">
    <source>
        <dbReference type="SAM" id="Phobius"/>
    </source>
</evidence>
<dbReference type="InterPro" id="IPR025356">
    <property type="entry name" value="DUF4260"/>
</dbReference>
<dbReference type="OrthoDB" id="9813911at2"/>
<accession>A0A327PDU7</accession>
<keyword evidence="1" id="KW-0812">Transmembrane</keyword>
<dbReference type="Pfam" id="PF14079">
    <property type="entry name" value="DUF4260"/>
    <property type="match status" value="1"/>
</dbReference>
<organism evidence="2 3">
    <name type="scientific">Algoriphagus yeomjeoni</name>
    <dbReference type="NCBI Taxonomy" id="291403"/>
    <lineage>
        <taxon>Bacteria</taxon>
        <taxon>Pseudomonadati</taxon>
        <taxon>Bacteroidota</taxon>
        <taxon>Cytophagia</taxon>
        <taxon>Cytophagales</taxon>
        <taxon>Cyclobacteriaceae</taxon>
        <taxon>Algoriphagus</taxon>
    </lineage>
</organism>
<comment type="caution">
    <text evidence="2">The sequence shown here is derived from an EMBL/GenBank/DDBJ whole genome shotgun (WGS) entry which is preliminary data.</text>
</comment>
<evidence type="ECO:0000313" key="3">
    <source>
        <dbReference type="Proteomes" id="UP000249610"/>
    </source>
</evidence>
<keyword evidence="1" id="KW-1133">Transmembrane helix</keyword>
<feature type="transmembrane region" description="Helical" evidence="1">
    <location>
        <begin position="12"/>
        <end position="30"/>
    </location>
</feature>
<feature type="transmembrane region" description="Helical" evidence="1">
    <location>
        <begin position="78"/>
        <end position="96"/>
    </location>
</feature>
<dbReference type="RefSeq" id="WP_111611779.1">
    <property type="nucleotide sequence ID" value="NZ_QLLK01000006.1"/>
</dbReference>
<dbReference type="EMBL" id="QLLK01000006">
    <property type="protein sequence ID" value="RAI89404.1"/>
    <property type="molecule type" value="Genomic_DNA"/>
</dbReference>
<protein>
    <submittedName>
        <fullName evidence="2">Uncharacterized protein DUF4260</fullName>
    </submittedName>
</protein>
<sequence length="120" mass="13723">MRYLLKLEEAGLFLLSIYIFTTLNLAWWWFPALLLLPDIGMIGYLFSPKIGAITYNLFHHRLIAVCAGLYGLAFESKYLMLAGIILFAHISFDRLMGYGLKYNDSFDHTHLGMIGKAKNN</sequence>